<dbReference type="Pfam" id="PF06527">
    <property type="entry name" value="TniQ"/>
    <property type="match status" value="1"/>
</dbReference>
<dbReference type="EMBL" id="FNDI01000045">
    <property type="protein sequence ID" value="SDJ36141.1"/>
    <property type="molecule type" value="Genomic_DNA"/>
</dbReference>
<dbReference type="InterPro" id="IPR009492">
    <property type="entry name" value="TniQ"/>
</dbReference>
<dbReference type="Proteomes" id="UP000198900">
    <property type="component" value="Unassembled WGS sequence"/>
</dbReference>
<proteinExistence type="predicted"/>
<accession>A0A7Z7BJ28</accession>
<evidence type="ECO:0000313" key="2">
    <source>
        <dbReference type="EMBL" id="SDJ36141.1"/>
    </source>
</evidence>
<dbReference type="RefSeq" id="WP_091790070.1">
    <property type="nucleotide sequence ID" value="NZ_FNDI01000045.1"/>
</dbReference>
<evidence type="ECO:0000313" key="3">
    <source>
        <dbReference type="Proteomes" id="UP000198900"/>
    </source>
</evidence>
<organism evidence="2 3">
    <name type="scientific">Paraburkholderia steynii</name>
    <dbReference type="NCBI Taxonomy" id="1245441"/>
    <lineage>
        <taxon>Bacteria</taxon>
        <taxon>Pseudomonadati</taxon>
        <taxon>Pseudomonadota</taxon>
        <taxon>Betaproteobacteria</taxon>
        <taxon>Burkholderiales</taxon>
        <taxon>Burkholderiaceae</taxon>
        <taxon>Paraburkholderia</taxon>
    </lineage>
</organism>
<comment type="caution">
    <text evidence="2">The sequence shown here is derived from an EMBL/GenBank/DDBJ whole genome shotgun (WGS) entry which is preliminary data.</text>
</comment>
<protein>
    <submittedName>
        <fullName evidence="2">TniQ protein</fullName>
    </submittedName>
</protein>
<gene>
    <name evidence="2" type="ORF">SAMN04487926_14515</name>
</gene>
<dbReference type="AlphaFoldDB" id="A0A7Z7BJ28"/>
<feature type="domain" description="TniQ" evidence="1">
    <location>
        <begin position="6"/>
        <end position="155"/>
    </location>
</feature>
<keyword evidence="3" id="KW-1185">Reference proteome</keyword>
<name>A0A7Z7BJ28_9BURK</name>
<evidence type="ECO:0000259" key="1">
    <source>
        <dbReference type="Pfam" id="PF06527"/>
    </source>
</evidence>
<reference evidence="2" key="1">
    <citation type="submission" date="2016-10" db="EMBL/GenBank/DDBJ databases">
        <authorList>
            <person name="Varghese N."/>
            <person name="Submissions S."/>
        </authorList>
    </citation>
    <scope>NUCLEOTIDE SEQUENCE [LARGE SCALE GENOMIC DNA]</scope>
    <source>
        <strain evidence="2">YR281</strain>
    </source>
</reference>
<sequence length="343" mass="39259">MAIFLPPLDNGEALFSAVARYGDQMQVTNWKALLQCVFGYAPRLHPAFLQNLDHLASQTEFCWGMSAEQLITGHTLIPYLIHFKDDRTGGGIKRAALGALNEPRLANRHFRTWRKTLRLCSQCVEDDLRADRTPYWRRDHHLPCVLVCERHNTRLREYAYREVWGQRWPTPERLVGLQGLPPLISGAFNPVWRSVAQFAGRLLDSGWTRIQNNSPDSWERILRSHYSLENEAGRADFRWSFEVAFGRNALRAFNVPLSGSCDWLCGRLEGRYRSLAPVVDVLIAVFCRFLQPFDPRLDWPGCVETVSTTGPDHSVGWITLAGNRCHAICCCGTRFSFPMSPRR</sequence>